<dbReference type="InterPro" id="IPR003676">
    <property type="entry name" value="SAUR_fam"/>
</dbReference>
<comment type="similarity">
    <text evidence="1">Belongs to the ARG7 family.</text>
</comment>
<dbReference type="PANTHER" id="PTHR31175">
    <property type="entry name" value="AUXIN-RESPONSIVE FAMILY PROTEIN"/>
    <property type="match status" value="1"/>
</dbReference>
<dbReference type="AlphaFoldDB" id="A0A3Q7IRK8"/>
<dbReference type="PaxDb" id="4081-Solyc11g011630.1.1"/>
<dbReference type="GO" id="GO:0009733">
    <property type="term" value="P:response to auxin"/>
    <property type="evidence" value="ECO:0007669"/>
    <property type="project" value="InterPro"/>
</dbReference>
<evidence type="ECO:0008006" key="4">
    <source>
        <dbReference type="Google" id="ProtNLM"/>
    </source>
</evidence>
<organism evidence="2">
    <name type="scientific">Solanum lycopersicum</name>
    <name type="common">Tomato</name>
    <name type="synonym">Lycopersicon esculentum</name>
    <dbReference type="NCBI Taxonomy" id="4081"/>
    <lineage>
        <taxon>Eukaryota</taxon>
        <taxon>Viridiplantae</taxon>
        <taxon>Streptophyta</taxon>
        <taxon>Embryophyta</taxon>
        <taxon>Tracheophyta</taxon>
        <taxon>Spermatophyta</taxon>
        <taxon>Magnoliopsida</taxon>
        <taxon>eudicotyledons</taxon>
        <taxon>Gunneridae</taxon>
        <taxon>Pentapetalae</taxon>
        <taxon>asterids</taxon>
        <taxon>lamiids</taxon>
        <taxon>Solanales</taxon>
        <taxon>Solanaceae</taxon>
        <taxon>Solanoideae</taxon>
        <taxon>Solaneae</taxon>
        <taxon>Solanum</taxon>
        <taxon>Solanum subgen. Lycopersicon</taxon>
    </lineage>
</organism>
<keyword evidence="3" id="KW-1185">Reference proteome</keyword>
<evidence type="ECO:0000313" key="2">
    <source>
        <dbReference type="EnsemblPlants" id="Solyc11g011660.2.1"/>
    </source>
</evidence>
<evidence type="ECO:0000313" key="3">
    <source>
        <dbReference type="Proteomes" id="UP000004994"/>
    </source>
</evidence>
<name>A0A3Q7IRK8_SOLLC</name>
<dbReference type="Pfam" id="PF02519">
    <property type="entry name" value="Auxin_inducible"/>
    <property type="match status" value="3"/>
</dbReference>
<reference evidence="2" key="1">
    <citation type="journal article" date="2012" name="Nature">
        <title>The tomato genome sequence provides insights into fleshy fruit evolution.</title>
        <authorList>
            <consortium name="Tomato Genome Consortium"/>
        </authorList>
    </citation>
    <scope>NUCLEOTIDE SEQUENCE [LARGE SCALE GENOMIC DNA]</scope>
    <source>
        <strain evidence="2">cv. Heinz 1706</strain>
    </source>
</reference>
<dbReference type="PANTHER" id="PTHR31175:SF93">
    <property type="entry name" value="AUXIN-RESPONSIVE PROTEIN SAUR68-LIKE"/>
    <property type="match status" value="1"/>
</dbReference>
<sequence>MAIISTKKLIKMARKWQKFAAMQRKRISFVRNVSDADSCSTSSSSIVEKGHFVVYTADQTRFVIPLAYLENEVIRQLLKMSEEEFGLPSGGPITLPCDSAFMDYIISLMSRGVTAGDLHKALVLSIPTSCCSTSSLYRESGNQQLLKLIKMARKWQKFAAMQRKRISFPRNVSDADSCSTASSSTVEKGHFVVYTVDQARFVIPLVYLENEIIRQLLNMSEEEFGLPSGGPITLPCDSAFMDYIISLIKKGITAGDLHKALLLSIPSSCCSTSSLHRESGNQQLLKLIKMVKKWQKFAATQRKRISFPRNSSDADSCSTSTSSIVEKGHFVLYTVDQVRFVIPLAYLEYESIQQLLNMSEEEFGLPTGGPITLPCDSAFMDYIISLVKKCVTAGDLHKALLLSIPSCCYSTSYSHLESGNKLLLVC</sequence>
<dbReference type="InParanoid" id="A0A3Q7IRK8"/>
<dbReference type="OMA" id="WIRRDAS"/>
<reference evidence="2" key="2">
    <citation type="submission" date="2019-01" db="UniProtKB">
        <authorList>
            <consortium name="EnsemblPlants"/>
        </authorList>
    </citation>
    <scope>IDENTIFICATION</scope>
    <source>
        <strain evidence="2">cv. Heinz 1706</strain>
    </source>
</reference>
<dbReference type="EnsemblPlants" id="Solyc11g011660.2.1">
    <property type="protein sequence ID" value="Solyc11g011660.2.1"/>
    <property type="gene ID" value="Solyc11g011660.2"/>
</dbReference>
<dbReference type="Proteomes" id="UP000004994">
    <property type="component" value="Chromosome 11"/>
</dbReference>
<evidence type="ECO:0000256" key="1">
    <source>
        <dbReference type="ARBA" id="ARBA00006974"/>
    </source>
</evidence>
<accession>A0A3Q7IRK8</accession>
<dbReference type="Gramene" id="Solyc11g011660.2.1">
    <property type="protein sequence ID" value="Solyc11g011660.2.1"/>
    <property type="gene ID" value="Solyc11g011660.2"/>
</dbReference>
<dbReference type="STRING" id="4081.A0A3Q7IRK8"/>
<proteinExistence type="inferred from homology"/>
<protein>
    <recommendedName>
        <fullName evidence="4">Auxin-induced SAUR</fullName>
    </recommendedName>
</protein>